<accession>A0A915E5D7</accession>
<protein>
    <submittedName>
        <fullName evidence="2">Uncharacterized protein</fullName>
    </submittedName>
</protein>
<reference evidence="2" key="1">
    <citation type="submission" date="2022-11" db="UniProtKB">
        <authorList>
            <consortium name="WormBaseParasite"/>
        </authorList>
    </citation>
    <scope>IDENTIFICATION</scope>
</reference>
<name>A0A915E5D7_9BILA</name>
<proteinExistence type="predicted"/>
<evidence type="ECO:0000313" key="1">
    <source>
        <dbReference type="Proteomes" id="UP000887574"/>
    </source>
</evidence>
<dbReference type="AlphaFoldDB" id="A0A915E5D7"/>
<keyword evidence="1" id="KW-1185">Reference proteome</keyword>
<dbReference type="Proteomes" id="UP000887574">
    <property type="component" value="Unplaced"/>
</dbReference>
<sequence>MDANNFLRDGRLSMNAIGQAMGMDQQALMELVQIALNQLPVLPAVVQPAILVQQALEEVEEENNPKFPDVFSIS</sequence>
<organism evidence="1 2">
    <name type="scientific">Ditylenchus dipsaci</name>
    <dbReference type="NCBI Taxonomy" id="166011"/>
    <lineage>
        <taxon>Eukaryota</taxon>
        <taxon>Metazoa</taxon>
        <taxon>Ecdysozoa</taxon>
        <taxon>Nematoda</taxon>
        <taxon>Chromadorea</taxon>
        <taxon>Rhabditida</taxon>
        <taxon>Tylenchina</taxon>
        <taxon>Tylenchomorpha</taxon>
        <taxon>Sphaerularioidea</taxon>
        <taxon>Anguinidae</taxon>
        <taxon>Anguininae</taxon>
        <taxon>Ditylenchus</taxon>
    </lineage>
</organism>
<evidence type="ECO:0000313" key="2">
    <source>
        <dbReference type="WBParaSite" id="jg274"/>
    </source>
</evidence>
<dbReference type="WBParaSite" id="jg274">
    <property type="protein sequence ID" value="jg274"/>
    <property type="gene ID" value="jg274"/>
</dbReference>